<dbReference type="AlphaFoldDB" id="A0AAD7DNX3"/>
<keyword evidence="6" id="KW-0812">Transmembrane</keyword>
<reference evidence="7" key="1">
    <citation type="submission" date="2023-03" db="EMBL/GenBank/DDBJ databases">
        <title>Massive genome expansion in bonnet fungi (Mycena s.s.) driven by repeated elements and novel gene families across ecological guilds.</title>
        <authorList>
            <consortium name="Lawrence Berkeley National Laboratory"/>
            <person name="Harder C.B."/>
            <person name="Miyauchi S."/>
            <person name="Viragh M."/>
            <person name="Kuo A."/>
            <person name="Thoen E."/>
            <person name="Andreopoulos B."/>
            <person name="Lu D."/>
            <person name="Skrede I."/>
            <person name="Drula E."/>
            <person name="Henrissat B."/>
            <person name="Morin E."/>
            <person name="Kohler A."/>
            <person name="Barry K."/>
            <person name="LaButti K."/>
            <person name="Morin E."/>
            <person name="Salamov A."/>
            <person name="Lipzen A."/>
            <person name="Mereny Z."/>
            <person name="Hegedus B."/>
            <person name="Baldrian P."/>
            <person name="Stursova M."/>
            <person name="Weitz H."/>
            <person name="Taylor A."/>
            <person name="Grigoriev I.V."/>
            <person name="Nagy L.G."/>
            <person name="Martin F."/>
            <person name="Kauserud H."/>
        </authorList>
    </citation>
    <scope>NUCLEOTIDE SEQUENCE</scope>
    <source>
        <strain evidence="7">CBHHK067</strain>
    </source>
</reference>
<dbReference type="GO" id="GO:0036376">
    <property type="term" value="P:sodium ion export across plasma membrane"/>
    <property type="evidence" value="ECO:0007669"/>
    <property type="project" value="InterPro"/>
</dbReference>
<keyword evidence="5" id="KW-0739">Sodium transport</keyword>
<name>A0AAD7DNX3_MYCRO</name>
<dbReference type="GO" id="GO:0005886">
    <property type="term" value="C:plasma membrane"/>
    <property type="evidence" value="ECO:0007669"/>
    <property type="project" value="InterPro"/>
</dbReference>
<evidence type="ECO:0000256" key="2">
    <source>
        <dbReference type="ARBA" id="ARBA00022449"/>
    </source>
</evidence>
<keyword evidence="6" id="KW-0472">Membrane</keyword>
<sequence>MSPALTREGQFEVSIPHVAYAALGGFVVLFGMFSLLLREKLYIGERCWEFLFSVVFGPYDANIFNPRAGRSAVRRGLPGIRSR</sequence>
<keyword evidence="3" id="KW-0915">Sodium</keyword>
<dbReference type="GO" id="GO:0120029">
    <property type="term" value="P:proton export across plasma membrane"/>
    <property type="evidence" value="ECO:0007669"/>
    <property type="project" value="InterPro"/>
</dbReference>
<keyword evidence="4" id="KW-0406">Ion transport</keyword>
<evidence type="ECO:0000313" key="7">
    <source>
        <dbReference type="EMBL" id="KAJ7696283.1"/>
    </source>
</evidence>
<evidence type="ECO:0000313" key="8">
    <source>
        <dbReference type="Proteomes" id="UP001221757"/>
    </source>
</evidence>
<evidence type="ECO:0000256" key="6">
    <source>
        <dbReference type="SAM" id="Phobius"/>
    </source>
</evidence>
<organism evidence="7 8">
    <name type="scientific">Mycena rosella</name>
    <name type="common">Pink bonnet</name>
    <name type="synonym">Agaricus rosellus</name>
    <dbReference type="NCBI Taxonomy" id="1033263"/>
    <lineage>
        <taxon>Eukaryota</taxon>
        <taxon>Fungi</taxon>
        <taxon>Dikarya</taxon>
        <taxon>Basidiomycota</taxon>
        <taxon>Agaricomycotina</taxon>
        <taxon>Agaricomycetes</taxon>
        <taxon>Agaricomycetidae</taxon>
        <taxon>Agaricales</taxon>
        <taxon>Marasmiineae</taxon>
        <taxon>Mycenaceae</taxon>
        <taxon>Mycena</taxon>
    </lineage>
</organism>
<feature type="transmembrane region" description="Helical" evidence="6">
    <location>
        <begin position="18"/>
        <end position="37"/>
    </location>
</feature>
<evidence type="ECO:0000256" key="4">
    <source>
        <dbReference type="ARBA" id="ARBA00023065"/>
    </source>
</evidence>
<proteinExistence type="predicted"/>
<keyword evidence="6" id="KW-1133">Transmembrane helix</keyword>
<keyword evidence="2" id="KW-0050">Antiport</keyword>
<accession>A0AAD7DNX3</accession>
<keyword evidence="8" id="KW-1185">Reference proteome</keyword>
<dbReference type="GO" id="GO:0042391">
    <property type="term" value="P:regulation of membrane potential"/>
    <property type="evidence" value="ECO:0007669"/>
    <property type="project" value="InterPro"/>
</dbReference>
<gene>
    <name evidence="7" type="ORF">B0H17DRAFT_1329292</name>
</gene>
<evidence type="ECO:0000256" key="5">
    <source>
        <dbReference type="ARBA" id="ARBA00023201"/>
    </source>
</evidence>
<dbReference type="GO" id="GO:0030007">
    <property type="term" value="P:intracellular potassium ion homeostasis"/>
    <property type="evidence" value="ECO:0007669"/>
    <property type="project" value="TreeGrafter"/>
</dbReference>
<protein>
    <submittedName>
        <fullName evidence="7">Uncharacterized protein</fullName>
    </submittedName>
</protein>
<dbReference type="GO" id="GO:0015385">
    <property type="term" value="F:sodium:proton antiporter activity"/>
    <property type="evidence" value="ECO:0007669"/>
    <property type="project" value="InterPro"/>
</dbReference>
<comment type="caution">
    <text evidence="7">The sequence shown here is derived from an EMBL/GenBank/DDBJ whole genome shotgun (WGS) entry which is preliminary data.</text>
</comment>
<dbReference type="InterPro" id="IPR004712">
    <property type="entry name" value="Na+/H+_antiporter_fungi"/>
</dbReference>
<keyword evidence="1" id="KW-0813">Transport</keyword>
<evidence type="ECO:0000256" key="3">
    <source>
        <dbReference type="ARBA" id="ARBA00023053"/>
    </source>
</evidence>
<dbReference type="Proteomes" id="UP001221757">
    <property type="component" value="Unassembled WGS sequence"/>
</dbReference>
<dbReference type="PANTHER" id="PTHR31382:SF4">
    <property type="entry name" value="NA(+)_H(+) ANTIPORTER"/>
    <property type="match status" value="1"/>
</dbReference>
<dbReference type="EMBL" id="JARKIE010000035">
    <property type="protein sequence ID" value="KAJ7696283.1"/>
    <property type="molecule type" value="Genomic_DNA"/>
</dbReference>
<dbReference type="PANTHER" id="PTHR31382">
    <property type="entry name" value="NA(+)/H(+) ANTIPORTER"/>
    <property type="match status" value="1"/>
</dbReference>
<evidence type="ECO:0000256" key="1">
    <source>
        <dbReference type="ARBA" id="ARBA00022448"/>
    </source>
</evidence>